<dbReference type="EMBL" id="KU998244">
    <property type="protein sequence ID" value="ANA86199.1"/>
    <property type="molecule type" value="Genomic_DNA"/>
</dbReference>
<protein>
    <recommendedName>
        <fullName evidence="3">Major tail protein</fullName>
    </recommendedName>
</protein>
<dbReference type="KEGG" id="vg:28378502"/>
<evidence type="ECO:0000313" key="1">
    <source>
        <dbReference type="EMBL" id="ANA86199.1"/>
    </source>
</evidence>
<accession>A0A160DEG2</accession>
<dbReference type="InterPro" id="IPR058154">
    <property type="entry name" value="Bxb1_TTP-like"/>
</dbReference>
<dbReference type="Proteomes" id="UP000201458">
    <property type="component" value="Segment"/>
</dbReference>
<gene>
    <name evidence="1" type="primary">43</name>
    <name evidence="1" type="ORF">PBI_SMOOTHIE_43</name>
</gene>
<sequence>MATLADIQGIRKSLIRKPLAGGILFAPKSAVIPTSWTTYAAGPPATITFNKPAGHEPLGAISKENPPTFTPETEVSDVETWGLLEASRTDIISRNTTVNFVAQETNRKVLELYHNADYSAVTPHADTGETEFADPTAPDVIYHRAAFVTVDGQGDRAIWIIKYCPNFIITEVGEQSWSQEGAIDYNITGRAKVDEDAGYAVKTIICGPGWKALEDEHGFGS</sequence>
<proteinExistence type="predicted"/>
<dbReference type="RefSeq" id="YP_009269156.1">
    <property type="nucleotide sequence ID" value="NC_030696.1"/>
</dbReference>
<name>A0A160DEG2_9CAUD</name>
<reference evidence="1 2" key="1">
    <citation type="submission" date="2016-03" db="EMBL/GenBank/DDBJ databases">
        <authorList>
            <person name="Montgomery M.T."/>
            <person name="Guerrero C.A."/>
            <person name="Mavrich T.N."/>
            <person name="Pope W.H."/>
            <person name="Garlena R.A."/>
            <person name="Russell D.A."/>
            <person name="Jacobs-Sera D."/>
            <person name="Hendrix R.W."/>
            <person name="Hatfull G.F."/>
        </authorList>
    </citation>
    <scope>NUCLEOTIDE SEQUENCE [LARGE SCALE GENOMIC DNA]</scope>
</reference>
<dbReference type="GeneID" id="28378502"/>
<dbReference type="Pfam" id="PF25681">
    <property type="entry name" value="Phage_TTP_17"/>
    <property type="match status" value="1"/>
</dbReference>
<evidence type="ECO:0008006" key="3">
    <source>
        <dbReference type="Google" id="ProtNLM"/>
    </source>
</evidence>
<keyword evidence="2" id="KW-1185">Reference proteome</keyword>
<evidence type="ECO:0000313" key="2">
    <source>
        <dbReference type="Proteomes" id="UP000201458"/>
    </source>
</evidence>
<organism evidence="1 2">
    <name type="scientific">Gordonia phage Smoothie</name>
    <dbReference type="NCBI Taxonomy" id="1838078"/>
    <lineage>
        <taxon>Viruses</taxon>
        <taxon>Duplodnaviria</taxon>
        <taxon>Heunggongvirae</taxon>
        <taxon>Uroviricota</taxon>
        <taxon>Caudoviricetes</taxon>
        <taxon>Smoothievirus</taxon>
        <taxon>Smoothievirus smoothie</taxon>
    </lineage>
</organism>